<accession>A0A1G7LGL3</accession>
<sequence>MRRSVAALAIAVGAVTLSPASAADGGKFGDALRVMLSGTAAGQCPADVMGDALLAACREQLPALQSSLAAAGAIKAMTFVAATGGDADRIETYTVTFEKGPPTTWQIGHPNNGKFDMAYSAG</sequence>
<evidence type="ECO:0000256" key="1">
    <source>
        <dbReference type="SAM" id="SignalP"/>
    </source>
</evidence>
<keyword evidence="1" id="KW-0732">Signal</keyword>
<dbReference type="Proteomes" id="UP000436801">
    <property type="component" value="Unassembled WGS sequence"/>
</dbReference>
<evidence type="ECO:0000313" key="5">
    <source>
        <dbReference type="Proteomes" id="UP000436801"/>
    </source>
</evidence>
<feature type="chain" id="PRO_5036019164" evidence="1">
    <location>
        <begin position="23"/>
        <end position="122"/>
    </location>
</feature>
<dbReference type="AlphaFoldDB" id="A0A1G7LGL3"/>
<evidence type="ECO:0000313" key="2">
    <source>
        <dbReference type="EMBL" id="MWC43343.1"/>
    </source>
</evidence>
<dbReference type="EMBL" id="FNBI01000003">
    <property type="protein sequence ID" value="SDF48561.1"/>
    <property type="molecule type" value="Genomic_DNA"/>
</dbReference>
<feature type="signal peptide" evidence="1">
    <location>
        <begin position="1"/>
        <end position="22"/>
    </location>
</feature>
<dbReference type="Proteomes" id="UP000323502">
    <property type="component" value="Unassembled WGS sequence"/>
</dbReference>
<dbReference type="OrthoDB" id="7574524at2"/>
<evidence type="ECO:0000313" key="3">
    <source>
        <dbReference type="EMBL" id="SDF48561.1"/>
    </source>
</evidence>
<organism evidence="3 4">
    <name type="scientific">Sphingomonas carotinifaciens</name>
    <dbReference type="NCBI Taxonomy" id="1166323"/>
    <lineage>
        <taxon>Bacteria</taxon>
        <taxon>Pseudomonadati</taxon>
        <taxon>Pseudomonadota</taxon>
        <taxon>Alphaproteobacteria</taxon>
        <taxon>Sphingomonadales</taxon>
        <taxon>Sphingomonadaceae</taxon>
        <taxon>Sphingomonas</taxon>
    </lineage>
</organism>
<dbReference type="EMBL" id="WSUT01000005">
    <property type="protein sequence ID" value="MWC43343.1"/>
    <property type="molecule type" value="Genomic_DNA"/>
</dbReference>
<keyword evidence="4" id="KW-1185">Reference proteome</keyword>
<gene>
    <name evidence="2" type="ORF">GQR91_06695</name>
    <name evidence="3" type="ORF">SAMN05216557_103485</name>
</gene>
<proteinExistence type="predicted"/>
<name>A0A1G7LGL3_9SPHN</name>
<reference evidence="3 4" key="1">
    <citation type="submission" date="2016-10" db="EMBL/GenBank/DDBJ databases">
        <authorList>
            <person name="Varghese N."/>
            <person name="Submissions S."/>
        </authorList>
    </citation>
    <scope>NUCLEOTIDE SEQUENCE [LARGE SCALE GENOMIC DNA]</scope>
    <source>
        <strain evidence="3 4">S7-754</strain>
    </source>
</reference>
<evidence type="ECO:0000313" key="4">
    <source>
        <dbReference type="Proteomes" id="UP000323502"/>
    </source>
</evidence>
<reference evidence="2 5" key="2">
    <citation type="submission" date="2019-12" db="EMBL/GenBank/DDBJ databases">
        <authorList>
            <person name="Zheng J."/>
        </authorList>
    </citation>
    <scope>NUCLEOTIDE SEQUENCE [LARGE SCALE GENOMIC DNA]</scope>
    <source>
        <strain evidence="2 5">DSM 27347</strain>
    </source>
</reference>
<dbReference type="RefSeq" id="WP_149682340.1">
    <property type="nucleotide sequence ID" value="NZ_FNBI01000003.1"/>
</dbReference>
<protein>
    <submittedName>
        <fullName evidence="3">Uncharacterized protein</fullName>
    </submittedName>
</protein>